<evidence type="ECO:0000256" key="1">
    <source>
        <dbReference type="SAM" id="MobiDB-lite"/>
    </source>
</evidence>
<reference evidence="2" key="1">
    <citation type="submission" date="2013-07" db="EMBL/GenBank/DDBJ databases">
        <title>The genome of Eucalyptus grandis.</title>
        <authorList>
            <person name="Schmutz J."/>
            <person name="Hayes R."/>
            <person name="Myburg A."/>
            <person name="Tuskan G."/>
            <person name="Grattapaglia D."/>
            <person name="Rokhsar D.S."/>
        </authorList>
    </citation>
    <scope>NUCLEOTIDE SEQUENCE</scope>
    <source>
        <tissue evidence="2">Leaf extractions</tissue>
    </source>
</reference>
<evidence type="ECO:0000313" key="2">
    <source>
        <dbReference type="EMBL" id="KCW89455.1"/>
    </source>
</evidence>
<proteinExistence type="predicted"/>
<name>A0A059DGY0_EUCGR</name>
<dbReference type="AlphaFoldDB" id="A0A059DGY0"/>
<dbReference type="EMBL" id="KK198753">
    <property type="protein sequence ID" value="KCW89455.1"/>
    <property type="molecule type" value="Genomic_DNA"/>
</dbReference>
<dbReference type="Gramene" id="KCW89455">
    <property type="protein sequence ID" value="KCW89455"/>
    <property type="gene ID" value="EUGRSUZ_A01750"/>
</dbReference>
<feature type="region of interest" description="Disordered" evidence="1">
    <location>
        <begin position="1"/>
        <end position="24"/>
    </location>
</feature>
<accession>A0A059DGY0</accession>
<protein>
    <submittedName>
        <fullName evidence="2">Uncharacterized protein</fullName>
    </submittedName>
</protein>
<organism evidence="2">
    <name type="scientific">Eucalyptus grandis</name>
    <name type="common">Flooded gum</name>
    <dbReference type="NCBI Taxonomy" id="71139"/>
    <lineage>
        <taxon>Eukaryota</taxon>
        <taxon>Viridiplantae</taxon>
        <taxon>Streptophyta</taxon>
        <taxon>Embryophyta</taxon>
        <taxon>Tracheophyta</taxon>
        <taxon>Spermatophyta</taxon>
        <taxon>Magnoliopsida</taxon>
        <taxon>eudicotyledons</taxon>
        <taxon>Gunneridae</taxon>
        <taxon>Pentapetalae</taxon>
        <taxon>rosids</taxon>
        <taxon>malvids</taxon>
        <taxon>Myrtales</taxon>
        <taxon>Myrtaceae</taxon>
        <taxon>Myrtoideae</taxon>
        <taxon>Eucalypteae</taxon>
        <taxon>Eucalyptus</taxon>
    </lineage>
</organism>
<sequence length="72" mass="8591">MMRNIVRRDRSPRNRKEIQNNVGDDDKRVGLYMFRTCQERNAETFPREEKKSHPKSLFVLLSWNLSPSKVPS</sequence>
<dbReference type="InParanoid" id="A0A059DGY0"/>
<gene>
    <name evidence="2" type="ORF">EUGRSUZ_A01750</name>
</gene>